<dbReference type="PANTHER" id="PTHR30250:SF11">
    <property type="entry name" value="O-ANTIGEN TRANSPORTER-RELATED"/>
    <property type="match status" value="1"/>
</dbReference>
<feature type="transmembrane region" description="Helical" evidence="6">
    <location>
        <begin position="51"/>
        <end position="70"/>
    </location>
</feature>
<evidence type="ECO:0000313" key="7">
    <source>
        <dbReference type="EMBL" id="CUA81715.1"/>
    </source>
</evidence>
<feature type="transmembrane region" description="Helical" evidence="6">
    <location>
        <begin position="305"/>
        <end position="323"/>
    </location>
</feature>
<keyword evidence="4 6" id="KW-1133">Transmembrane helix</keyword>
<dbReference type="EMBL" id="CYHA01000001">
    <property type="protein sequence ID" value="CUA81715.1"/>
    <property type="molecule type" value="Genomic_DNA"/>
</dbReference>
<feature type="transmembrane region" description="Helical" evidence="6">
    <location>
        <begin position="179"/>
        <end position="202"/>
    </location>
</feature>
<keyword evidence="8" id="KW-1185">Reference proteome</keyword>
<evidence type="ECO:0000313" key="8">
    <source>
        <dbReference type="Proteomes" id="UP000243535"/>
    </source>
</evidence>
<keyword evidence="3 6" id="KW-0812">Transmembrane</keyword>
<name>A0A0K6GSM1_9NEIS</name>
<keyword evidence="2" id="KW-1003">Cell membrane</keyword>
<dbReference type="AlphaFoldDB" id="A0A0K6GSM1"/>
<dbReference type="GO" id="GO:0005886">
    <property type="term" value="C:plasma membrane"/>
    <property type="evidence" value="ECO:0007669"/>
    <property type="project" value="UniProtKB-SubCell"/>
</dbReference>
<evidence type="ECO:0000256" key="3">
    <source>
        <dbReference type="ARBA" id="ARBA00022692"/>
    </source>
</evidence>
<evidence type="ECO:0000256" key="1">
    <source>
        <dbReference type="ARBA" id="ARBA00004651"/>
    </source>
</evidence>
<feature type="transmembrane region" description="Helical" evidence="6">
    <location>
        <begin position="367"/>
        <end position="388"/>
    </location>
</feature>
<dbReference type="PANTHER" id="PTHR30250">
    <property type="entry name" value="PST FAMILY PREDICTED COLANIC ACID TRANSPORTER"/>
    <property type="match status" value="1"/>
</dbReference>
<feature type="transmembrane region" description="Helical" evidence="6">
    <location>
        <begin position="394"/>
        <end position="415"/>
    </location>
</feature>
<sequence>MTLNFLNEKAVNRSLVRNILSLFLLQGVNYLLPLFTLPYLVRTLGTENFGRLGFCSAFIQYFVLLVDYGFNLSATRVLASQKQNQEKLSSTFWNIMACKTILGLLGALILLALIDTVPTLKSNQGILQFAYIQVVGTILLPIWFFQGLEKIDKFAACSLAAKILILPTIFFFVQKPEDVELAAALQGITTLSSGLFAIGFIYHKKMIKWAYPSLKEIKTQLTEGWHVFLSTAATSLYTTCTTVILGFLTNSSAVGHFVAADKIRQAVQGLISPISQALYPRINALVEQDLTAAFKLIRKLLLRQGIATAILSTLLFIYAPLIVETTYGANHQETTLVLQLLAPLPLLTGLSNVFGIQTMLPLGMSDLFSRILIISSICSIIFVLPLSAHLGAKGAAISVLFTECLVTCSMGWAIYKRKIPILHLSSQHLNRK</sequence>
<dbReference type="Pfam" id="PF01943">
    <property type="entry name" value="Polysacc_synt"/>
    <property type="match status" value="1"/>
</dbReference>
<feature type="transmembrane region" description="Helical" evidence="6">
    <location>
        <begin position="126"/>
        <end position="145"/>
    </location>
</feature>
<dbReference type="InterPro" id="IPR050833">
    <property type="entry name" value="Poly_Biosynth_Transport"/>
</dbReference>
<comment type="subcellular location">
    <subcellularLocation>
        <location evidence="1">Cell membrane</location>
        <topology evidence="1">Multi-pass membrane protein</topology>
    </subcellularLocation>
</comment>
<reference evidence="8" key="1">
    <citation type="submission" date="2015-08" db="EMBL/GenBank/DDBJ databases">
        <authorList>
            <person name="Varghese N."/>
        </authorList>
    </citation>
    <scope>NUCLEOTIDE SEQUENCE [LARGE SCALE GENOMIC DNA]</scope>
    <source>
        <strain evidence="8">DSM 17901</strain>
    </source>
</reference>
<feature type="transmembrane region" description="Helical" evidence="6">
    <location>
        <begin position="154"/>
        <end position="173"/>
    </location>
</feature>
<protein>
    <submittedName>
        <fullName evidence="7">Membrane protein involved in the export of O-antigen and teichoic acid</fullName>
    </submittedName>
</protein>
<keyword evidence="5 6" id="KW-0472">Membrane</keyword>
<dbReference type="RefSeq" id="WP_072242785.1">
    <property type="nucleotide sequence ID" value="NZ_CYHA01000001.1"/>
</dbReference>
<gene>
    <name evidence="7" type="ORF">Ga0061063_0559</name>
</gene>
<evidence type="ECO:0000256" key="5">
    <source>
        <dbReference type="ARBA" id="ARBA00023136"/>
    </source>
</evidence>
<feature type="transmembrane region" description="Helical" evidence="6">
    <location>
        <begin position="20"/>
        <end position="39"/>
    </location>
</feature>
<dbReference type="Proteomes" id="UP000243535">
    <property type="component" value="Unassembled WGS sequence"/>
</dbReference>
<feature type="transmembrane region" description="Helical" evidence="6">
    <location>
        <begin position="91"/>
        <end position="114"/>
    </location>
</feature>
<evidence type="ECO:0000256" key="2">
    <source>
        <dbReference type="ARBA" id="ARBA00022475"/>
    </source>
</evidence>
<dbReference type="OrthoDB" id="103403at2"/>
<organism evidence="7 8">
    <name type="scientific">Gulbenkiania indica</name>
    <dbReference type="NCBI Taxonomy" id="375574"/>
    <lineage>
        <taxon>Bacteria</taxon>
        <taxon>Pseudomonadati</taxon>
        <taxon>Pseudomonadota</taxon>
        <taxon>Betaproteobacteria</taxon>
        <taxon>Neisseriales</taxon>
        <taxon>Chromobacteriaceae</taxon>
        <taxon>Gulbenkiania</taxon>
    </lineage>
</organism>
<dbReference type="InterPro" id="IPR002797">
    <property type="entry name" value="Polysacc_synth"/>
</dbReference>
<proteinExistence type="predicted"/>
<evidence type="ECO:0000256" key="6">
    <source>
        <dbReference type="SAM" id="Phobius"/>
    </source>
</evidence>
<evidence type="ECO:0000256" key="4">
    <source>
        <dbReference type="ARBA" id="ARBA00022989"/>
    </source>
</evidence>
<accession>A0A0K6GSM1</accession>
<dbReference type="STRING" id="375574.GCA_001418035_00358"/>
<feature type="transmembrane region" description="Helical" evidence="6">
    <location>
        <begin position="335"/>
        <end position="355"/>
    </location>
</feature>